<protein>
    <submittedName>
        <fullName evidence="1">Uncharacterized protein</fullName>
    </submittedName>
</protein>
<dbReference type="Pfam" id="PF25846">
    <property type="entry name" value="YmzB"/>
    <property type="match status" value="1"/>
</dbReference>
<keyword evidence="2" id="KW-1185">Reference proteome</keyword>
<evidence type="ECO:0000313" key="1">
    <source>
        <dbReference type="EMBL" id="CAH1192357.1"/>
    </source>
</evidence>
<dbReference type="EMBL" id="CAKMMG010000001">
    <property type="protein sequence ID" value="CAH1192357.1"/>
    <property type="molecule type" value="Genomic_DNA"/>
</dbReference>
<accession>A0ABM9BQ26</accession>
<evidence type="ECO:0000313" key="2">
    <source>
        <dbReference type="Proteomes" id="UP000838324"/>
    </source>
</evidence>
<dbReference type="Proteomes" id="UP000838324">
    <property type="component" value="Unassembled WGS sequence"/>
</dbReference>
<organism evidence="1 2">
    <name type="scientific">Paenibacillus auburnensis</name>
    <dbReference type="NCBI Taxonomy" id="2905649"/>
    <lineage>
        <taxon>Bacteria</taxon>
        <taxon>Bacillati</taxon>
        <taxon>Bacillota</taxon>
        <taxon>Bacilli</taxon>
        <taxon>Bacillales</taxon>
        <taxon>Paenibacillaceae</taxon>
        <taxon>Paenibacillus</taxon>
    </lineage>
</organism>
<dbReference type="InterPro" id="IPR058926">
    <property type="entry name" value="YmzB-like"/>
</dbReference>
<reference evidence="1" key="1">
    <citation type="submission" date="2022-01" db="EMBL/GenBank/DDBJ databases">
        <authorList>
            <person name="Criscuolo A."/>
        </authorList>
    </citation>
    <scope>NUCLEOTIDE SEQUENCE</scope>
    <source>
        <strain evidence="1">CIP111892</strain>
    </source>
</reference>
<proteinExistence type="predicted"/>
<gene>
    <name evidence="1" type="ORF">PAECIP111892_00928</name>
</gene>
<dbReference type="RefSeq" id="WP_236330218.1">
    <property type="nucleotide sequence ID" value="NZ_CAKMMG010000001.1"/>
</dbReference>
<name>A0ABM9BQ26_9BACL</name>
<sequence>MEQNVQKLMEWLTSEVNETIVITKEELNDLDTVHFSLESVDYRDSEDTIDDYLGDALILRGSGSTLNADGDLVPLPQQSYEIAVSGLKLQTIDADKVELQTDRAKYTLTLS</sequence>
<comment type="caution">
    <text evidence="1">The sequence shown here is derived from an EMBL/GenBank/DDBJ whole genome shotgun (WGS) entry which is preliminary data.</text>
</comment>